<accession>A0AAD9HEQ7</accession>
<dbReference type="EMBL" id="MU842890">
    <property type="protein sequence ID" value="KAK2027736.1"/>
    <property type="molecule type" value="Genomic_DNA"/>
</dbReference>
<name>A0AAD9HEQ7_9PEZI</name>
<comment type="caution">
    <text evidence="2">The sequence shown here is derived from an EMBL/GenBank/DDBJ whole genome shotgun (WGS) entry which is preliminary data.</text>
</comment>
<proteinExistence type="predicted"/>
<protein>
    <submittedName>
        <fullName evidence="2">Uncharacterized protein</fullName>
    </submittedName>
</protein>
<gene>
    <name evidence="2" type="ORF">LX32DRAFT_640682</name>
</gene>
<dbReference type="AlphaFoldDB" id="A0AAD9HEQ7"/>
<evidence type="ECO:0000313" key="3">
    <source>
        <dbReference type="Proteomes" id="UP001232148"/>
    </source>
</evidence>
<reference evidence="2" key="1">
    <citation type="submission" date="2021-06" db="EMBL/GenBank/DDBJ databases">
        <title>Comparative genomics, transcriptomics and evolutionary studies reveal genomic signatures of adaptation to plant cell wall in hemibiotrophic fungi.</title>
        <authorList>
            <consortium name="DOE Joint Genome Institute"/>
            <person name="Baroncelli R."/>
            <person name="Diaz J.F."/>
            <person name="Benocci T."/>
            <person name="Peng M."/>
            <person name="Battaglia E."/>
            <person name="Haridas S."/>
            <person name="Andreopoulos W."/>
            <person name="Labutti K."/>
            <person name="Pangilinan J."/>
            <person name="Floch G.L."/>
            <person name="Makela M.R."/>
            <person name="Henrissat B."/>
            <person name="Grigoriev I.V."/>
            <person name="Crouch J.A."/>
            <person name="De Vries R.P."/>
            <person name="Sukno S.A."/>
            <person name="Thon M.R."/>
        </authorList>
    </citation>
    <scope>NUCLEOTIDE SEQUENCE</scope>
    <source>
        <strain evidence="2">MAFF235873</strain>
    </source>
</reference>
<feature type="compositionally biased region" description="Polar residues" evidence="1">
    <location>
        <begin position="16"/>
        <end position="30"/>
    </location>
</feature>
<dbReference type="Proteomes" id="UP001232148">
    <property type="component" value="Unassembled WGS sequence"/>
</dbReference>
<evidence type="ECO:0000313" key="2">
    <source>
        <dbReference type="EMBL" id="KAK2027736.1"/>
    </source>
</evidence>
<sequence>MKWGPRRRSVPPCFAVTSTKPSRPNTQPATLSHGPIIVIPPRSQGLETQKPKEKVNRQTKPTTHVFLYPRSLGLNPTKPLRQPRVVNHLSPHLSSVFSTFCSPLQTTPRQPARLSLPEHGSQQPVFNTAVQNYTPTHRQIYQTLVPSTQMPIFASFNHEK</sequence>
<evidence type="ECO:0000256" key="1">
    <source>
        <dbReference type="SAM" id="MobiDB-lite"/>
    </source>
</evidence>
<organism evidence="2 3">
    <name type="scientific">Colletotrichum zoysiae</name>
    <dbReference type="NCBI Taxonomy" id="1216348"/>
    <lineage>
        <taxon>Eukaryota</taxon>
        <taxon>Fungi</taxon>
        <taxon>Dikarya</taxon>
        <taxon>Ascomycota</taxon>
        <taxon>Pezizomycotina</taxon>
        <taxon>Sordariomycetes</taxon>
        <taxon>Hypocreomycetidae</taxon>
        <taxon>Glomerellales</taxon>
        <taxon>Glomerellaceae</taxon>
        <taxon>Colletotrichum</taxon>
        <taxon>Colletotrichum graminicola species complex</taxon>
    </lineage>
</organism>
<keyword evidence="3" id="KW-1185">Reference proteome</keyword>
<feature type="region of interest" description="Disordered" evidence="1">
    <location>
        <begin position="1"/>
        <end position="61"/>
    </location>
</feature>